<proteinExistence type="inferred from homology"/>
<dbReference type="Gene3D" id="3.40.50.150">
    <property type="entry name" value="Vaccinia Virus protein VP39"/>
    <property type="match status" value="1"/>
</dbReference>
<dbReference type="AlphaFoldDB" id="F4Q3H3"/>
<keyword evidence="4" id="KW-0819">tRNA processing</keyword>
<sequence length="452" mass="50560">MAEVDSSSTTTTTTTTSTTEQQNGLNRIKMGDTIILNINNGDNYKVVKLVQGLQSHVVGKCKKVDLLQLIGKPFYSTYQVLPNGTMERTNQKDIEKELTNLIQTTIDADNSKLTNLNTTQKLTEDDIAKMKQKGSSASEIIKALIENSDSFHTKTEYSQMKYLKKKMGRHSTVVKILKPTSKNLIESYYTKDPKKICNIRFDTLGQLLTLGNVKAGSNILVVDSSMGLVTGSVNERMNGDGVVLSAYLGKGPSLSIVQNFGFSPEVEQCIIPFDFSSINKLNLKEPESSKDLKAINYLKQGVDSLIIVSKYSPLSLILSCLPYLKPSGSFVIFSLYKQQLLECNQHLSTNKLAVNLTINEIWMREQQVLPKRTHPMMSMDGASGFLLSGIKVKSLTHDEKLNKQQEQQKPSAMKIDQAEIEEEEKDEKENEKGEEQPLKRKREDVDGDDDKQ</sequence>
<dbReference type="STRING" id="1054147.F4Q3H3"/>
<dbReference type="Proteomes" id="UP000007797">
    <property type="component" value="Unassembled WGS sequence"/>
</dbReference>
<dbReference type="KEGG" id="dfa:DFA_07821"/>
<gene>
    <name evidence="8" type="primary">trmt6</name>
    <name evidence="8" type="ORF">DFA_07821</name>
</gene>
<feature type="region of interest" description="Disordered" evidence="7">
    <location>
        <begin position="1"/>
        <end position="24"/>
    </location>
</feature>
<comment type="subcellular location">
    <subcellularLocation>
        <location evidence="1">Nucleus</location>
    </subcellularLocation>
</comment>
<evidence type="ECO:0000256" key="7">
    <source>
        <dbReference type="SAM" id="MobiDB-lite"/>
    </source>
</evidence>
<reference evidence="9" key="1">
    <citation type="journal article" date="2011" name="Genome Res.">
        <title>Phylogeny-wide analysis of social amoeba genomes highlights ancient origins for complex intercellular communication.</title>
        <authorList>
            <person name="Heidel A.J."/>
            <person name="Lawal H.M."/>
            <person name="Felder M."/>
            <person name="Schilde C."/>
            <person name="Helps N.R."/>
            <person name="Tunggal B."/>
            <person name="Rivero F."/>
            <person name="John U."/>
            <person name="Schleicher M."/>
            <person name="Eichinger L."/>
            <person name="Platzer M."/>
            <person name="Noegel A.A."/>
            <person name="Schaap P."/>
            <person name="Gloeckner G."/>
        </authorList>
    </citation>
    <scope>NUCLEOTIDE SEQUENCE [LARGE SCALE GENOMIC DNA]</scope>
    <source>
        <strain evidence="9">SH3</strain>
    </source>
</reference>
<evidence type="ECO:0000256" key="3">
    <source>
        <dbReference type="ARBA" id="ARBA00021704"/>
    </source>
</evidence>
<feature type="compositionally biased region" description="Low complexity" evidence="7">
    <location>
        <begin position="1"/>
        <end position="19"/>
    </location>
</feature>
<dbReference type="PANTHER" id="PTHR12945:SF0">
    <property type="entry name" value="TRNA (ADENINE(58)-N(1))-METHYLTRANSFERASE NON-CATALYTIC SUBUNIT TRM6"/>
    <property type="match status" value="1"/>
</dbReference>
<dbReference type="OrthoDB" id="10254665at2759"/>
<evidence type="ECO:0000313" key="8">
    <source>
        <dbReference type="EMBL" id="EGG16842.1"/>
    </source>
</evidence>
<organism evidence="8 9">
    <name type="scientific">Cavenderia fasciculata</name>
    <name type="common">Slime mold</name>
    <name type="synonym">Dictyostelium fasciculatum</name>
    <dbReference type="NCBI Taxonomy" id="261658"/>
    <lineage>
        <taxon>Eukaryota</taxon>
        <taxon>Amoebozoa</taxon>
        <taxon>Evosea</taxon>
        <taxon>Eumycetozoa</taxon>
        <taxon>Dictyostelia</taxon>
        <taxon>Acytosteliales</taxon>
        <taxon>Cavenderiaceae</taxon>
        <taxon>Cavenderia</taxon>
    </lineage>
</organism>
<evidence type="ECO:0000256" key="5">
    <source>
        <dbReference type="ARBA" id="ARBA00023242"/>
    </source>
</evidence>
<name>F4Q3H3_CACFS</name>
<keyword evidence="5" id="KW-0539">Nucleus</keyword>
<feature type="region of interest" description="Disordered" evidence="7">
    <location>
        <begin position="401"/>
        <end position="452"/>
    </location>
</feature>
<dbReference type="GO" id="GO:0005634">
    <property type="term" value="C:nucleus"/>
    <property type="evidence" value="ECO:0007669"/>
    <property type="project" value="UniProtKB-SubCell"/>
</dbReference>
<evidence type="ECO:0000256" key="1">
    <source>
        <dbReference type="ARBA" id="ARBA00004123"/>
    </source>
</evidence>
<evidence type="ECO:0000256" key="4">
    <source>
        <dbReference type="ARBA" id="ARBA00022694"/>
    </source>
</evidence>
<accession>F4Q3H3</accession>
<dbReference type="OMA" id="TRCRPYQ"/>
<feature type="compositionally biased region" description="Basic and acidic residues" evidence="7">
    <location>
        <begin position="427"/>
        <end position="452"/>
    </location>
</feature>
<protein>
    <recommendedName>
        <fullName evidence="3">tRNA (adenine(58)-N(1))-methyltransferase non-catalytic subunit TRM6</fullName>
    </recommendedName>
    <alternativeName>
        <fullName evidence="6">tRNA(m1A58)-methyltransferase subunit TRM6</fullName>
    </alternativeName>
</protein>
<dbReference type="EMBL" id="GL883021">
    <property type="protein sequence ID" value="EGG16842.1"/>
    <property type="molecule type" value="Genomic_DNA"/>
</dbReference>
<dbReference type="PANTHER" id="PTHR12945">
    <property type="entry name" value="TRANSLATION INITIATION FACTOR EIF3-RELATED"/>
    <property type="match status" value="1"/>
</dbReference>
<dbReference type="GeneID" id="14868833"/>
<dbReference type="GO" id="GO:0031515">
    <property type="term" value="C:tRNA (m1A) methyltransferase complex"/>
    <property type="evidence" value="ECO:0007669"/>
    <property type="project" value="InterPro"/>
</dbReference>
<dbReference type="Pfam" id="PF04189">
    <property type="entry name" value="Gcd10p"/>
    <property type="match status" value="1"/>
</dbReference>
<evidence type="ECO:0000256" key="2">
    <source>
        <dbReference type="ARBA" id="ARBA00008320"/>
    </source>
</evidence>
<keyword evidence="9" id="KW-1185">Reference proteome</keyword>
<dbReference type="InterPro" id="IPR017423">
    <property type="entry name" value="TRM6"/>
</dbReference>
<evidence type="ECO:0000313" key="9">
    <source>
        <dbReference type="Proteomes" id="UP000007797"/>
    </source>
</evidence>
<dbReference type="InterPro" id="IPR029063">
    <property type="entry name" value="SAM-dependent_MTases_sf"/>
</dbReference>
<dbReference type="GO" id="GO:0030488">
    <property type="term" value="P:tRNA methylation"/>
    <property type="evidence" value="ECO:0007669"/>
    <property type="project" value="InterPro"/>
</dbReference>
<comment type="similarity">
    <text evidence="2">Belongs to the TRM6/GCD10 family.</text>
</comment>
<evidence type="ECO:0000256" key="6">
    <source>
        <dbReference type="ARBA" id="ARBA00032319"/>
    </source>
</evidence>
<dbReference type="RefSeq" id="XP_004355316.1">
    <property type="nucleotide sequence ID" value="XM_004355264.1"/>
</dbReference>